<keyword evidence="5" id="KW-1003">Cell membrane</keyword>
<dbReference type="InterPro" id="IPR038324">
    <property type="entry name" value="Rpb4/RPC9_sf"/>
</dbReference>
<dbReference type="SUPFAM" id="SSF47819">
    <property type="entry name" value="HRDC-like"/>
    <property type="match status" value="1"/>
</dbReference>
<comment type="function">
    <text evidence="12">DNA-dependent RNA polymerase catalyzes the transcription of DNA into RNA using the four ribonucleoside triphosphates as substrates. Specific peripheric component of RNA polymerase III (Pol III) which synthesizes small non-coding RNAs including 5S rRNA, snRNAs, tRNAs and miRNAs from at least 500 distinct genomic loci. With POLR3H/RPC8 forms a mobile stalk that protrudes from Pol III core and functions primarily in transcription initiation. Pol III plays a key role in sensing and limiting infection by intracellular bacteria and DNA viruses. Acts as nuclear and cytosolic DNA sensor involved in innate immune response. Can sense non-self dsDNA that serves as template for transcription into dsRNA. The non-self RNA polymerase III transcripts, such as Epstein-Barr virus-encoded RNAs (EBERs) induce type I interferon and NF-kappa-B through the RIG-I pathway.</text>
</comment>
<dbReference type="SMART" id="SM00657">
    <property type="entry name" value="RPOL4c"/>
    <property type="match status" value="1"/>
</dbReference>
<comment type="subcellular location">
    <subcellularLocation>
        <location evidence="2">Cell membrane</location>
        <topology evidence="2">Peripheral membrane protein</topology>
        <orientation evidence="2">Cytoplasmic side</orientation>
    </subcellularLocation>
    <subcellularLocation>
        <location evidence="1">Nucleus</location>
    </subcellularLocation>
</comment>
<dbReference type="Proteomes" id="UP000015101">
    <property type="component" value="Unassembled WGS sequence"/>
</dbReference>
<comment type="similarity">
    <text evidence="3">Belongs to the eukaryotic RPC9 RNA polymerase subunit family.</text>
</comment>
<keyword evidence="17" id="KW-1185">Reference proteome</keyword>
<evidence type="ECO:0000256" key="1">
    <source>
        <dbReference type="ARBA" id="ARBA00004123"/>
    </source>
</evidence>
<proteinExistence type="inferred from homology"/>
<reference evidence="16" key="3">
    <citation type="submission" date="2015-06" db="UniProtKB">
        <authorList>
            <consortium name="EnsemblMetazoa"/>
        </authorList>
    </citation>
    <scope>IDENTIFICATION</scope>
</reference>
<dbReference type="OMA" id="VMIINLR"/>
<dbReference type="eggNOG" id="KOG4168">
    <property type="taxonomic scope" value="Eukaryota"/>
</dbReference>
<dbReference type="InterPro" id="IPR006590">
    <property type="entry name" value="RNA_pol_Rpb4/RPC9_core"/>
</dbReference>
<organism evidence="16 17">
    <name type="scientific">Helobdella robusta</name>
    <name type="common">Californian leech</name>
    <dbReference type="NCBI Taxonomy" id="6412"/>
    <lineage>
        <taxon>Eukaryota</taxon>
        <taxon>Metazoa</taxon>
        <taxon>Spiralia</taxon>
        <taxon>Lophotrochozoa</taxon>
        <taxon>Annelida</taxon>
        <taxon>Clitellata</taxon>
        <taxon>Hirudinea</taxon>
        <taxon>Rhynchobdellida</taxon>
        <taxon>Glossiphoniidae</taxon>
        <taxon>Helobdella</taxon>
    </lineage>
</organism>
<dbReference type="PANTHER" id="PTHR15561">
    <property type="entry name" value="CALCITONIN GENE-RELATED PEPTIDE-RECEPTOR COMPONENT PROTEIN"/>
    <property type="match status" value="1"/>
</dbReference>
<dbReference type="GO" id="GO:0000166">
    <property type="term" value="F:nucleotide binding"/>
    <property type="evidence" value="ECO:0007669"/>
    <property type="project" value="InterPro"/>
</dbReference>
<dbReference type="Gene3D" id="1.20.1250.40">
    <property type="match status" value="1"/>
</dbReference>
<dbReference type="FunFam" id="1.20.1250.40:FF:000002">
    <property type="entry name" value="DNA-directed RNA polymerase III subunit RPC9"/>
    <property type="match status" value="1"/>
</dbReference>
<reference evidence="17" key="1">
    <citation type="submission" date="2012-12" db="EMBL/GenBank/DDBJ databases">
        <authorList>
            <person name="Hellsten U."/>
            <person name="Grimwood J."/>
            <person name="Chapman J.A."/>
            <person name="Shapiro H."/>
            <person name="Aerts A."/>
            <person name="Otillar R.P."/>
            <person name="Terry A.Y."/>
            <person name="Boore J.L."/>
            <person name="Simakov O."/>
            <person name="Marletaz F."/>
            <person name="Cho S.-J."/>
            <person name="Edsinger-Gonzales E."/>
            <person name="Havlak P."/>
            <person name="Kuo D.-H."/>
            <person name="Larsson T."/>
            <person name="Lv J."/>
            <person name="Arendt D."/>
            <person name="Savage R."/>
            <person name="Osoegawa K."/>
            <person name="de Jong P."/>
            <person name="Lindberg D.R."/>
            <person name="Seaver E.C."/>
            <person name="Weisblat D.A."/>
            <person name="Putnam N.H."/>
            <person name="Grigoriev I.V."/>
            <person name="Rokhsar D.S."/>
        </authorList>
    </citation>
    <scope>NUCLEOTIDE SEQUENCE</scope>
</reference>
<dbReference type="InterPro" id="IPR005574">
    <property type="entry name" value="Rpb4/RPC9"/>
</dbReference>
<keyword evidence="7" id="KW-0472">Membrane</keyword>
<keyword evidence="9" id="KW-0539">Nucleus</keyword>
<dbReference type="EMBL" id="KB096183">
    <property type="protein sequence ID" value="ESO07708.1"/>
    <property type="molecule type" value="Genomic_DNA"/>
</dbReference>
<dbReference type="RefSeq" id="XP_009014319.1">
    <property type="nucleotide sequence ID" value="XM_009016071.1"/>
</dbReference>
<evidence type="ECO:0000256" key="8">
    <source>
        <dbReference type="ARBA" id="ARBA00023163"/>
    </source>
</evidence>
<dbReference type="Pfam" id="PF03874">
    <property type="entry name" value="RNA_pol_Rpb4"/>
    <property type="match status" value="1"/>
</dbReference>
<evidence type="ECO:0000313" key="16">
    <source>
        <dbReference type="EnsemblMetazoa" id="HelroP146448"/>
    </source>
</evidence>
<dbReference type="InterPro" id="IPR010997">
    <property type="entry name" value="HRDC-like_sf"/>
</dbReference>
<dbReference type="EnsemblMetazoa" id="HelroT146448">
    <property type="protein sequence ID" value="HelroP146448"/>
    <property type="gene ID" value="HelroG146448"/>
</dbReference>
<gene>
    <name evidence="16" type="primary">20196823</name>
    <name evidence="15" type="ORF">HELRODRAFT_146448</name>
</gene>
<comment type="function">
    <text evidence="10">Accessory protein for the calcitonin gene-related peptide (CGRP) receptor. It modulates CGRP responsiveness in a variety of tissues.</text>
</comment>
<dbReference type="KEGG" id="hro:HELRODRAFT_146448"/>
<evidence type="ECO:0000256" key="10">
    <source>
        <dbReference type="ARBA" id="ARBA00043924"/>
    </source>
</evidence>
<evidence type="ECO:0000256" key="5">
    <source>
        <dbReference type="ARBA" id="ARBA00022475"/>
    </source>
</evidence>
<evidence type="ECO:0000256" key="11">
    <source>
        <dbReference type="ARBA" id="ARBA00044007"/>
    </source>
</evidence>
<dbReference type="OrthoDB" id="1746530at2759"/>
<evidence type="ECO:0000256" key="9">
    <source>
        <dbReference type="ARBA" id="ARBA00023242"/>
    </source>
</evidence>
<dbReference type="AlphaFoldDB" id="T1EJS3"/>
<dbReference type="InterPro" id="IPR038846">
    <property type="entry name" value="RPC9"/>
</dbReference>
<evidence type="ECO:0000256" key="4">
    <source>
        <dbReference type="ARBA" id="ARBA00016672"/>
    </source>
</evidence>
<dbReference type="GeneID" id="20196823"/>
<evidence type="ECO:0000313" key="17">
    <source>
        <dbReference type="Proteomes" id="UP000015101"/>
    </source>
</evidence>
<dbReference type="HOGENOM" id="CLU_092529_5_0_1"/>
<dbReference type="CTD" id="20196823"/>
<name>T1EJS3_HELRO</name>
<feature type="domain" description="RNA polymerase Rpb4/RPC9 core" evidence="14">
    <location>
        <begin position="1"/>
        <end position="120"/>
    </location>
</feature>
<dbReference type="GO" id="GO:0006384">
    <property type="term" value="P:transcription initiation at RNA polymerase III promoter"/>
    <property type="evidence" value="ECO:0000318"/>
    <property type="project" value="GO_Central"/>
</dbReference>
<evidence type="ECO:0000256" key="6">
    <source>
        <dbReference type="ARBA" id="ARBA00022478"/>
    </source>
</evidence>
<reference evidence="15 17" key="2">
    <citation type="journal article" date="2013" name="Nature">
        <title>Insights into bilaterian evolution from three spiralian genomes.</title>
        <authorList>
            <person name="Simakov O."/>
            <person name="Marletaz F."/>
            <person name="Cho S.J."/>
            <person name="Edsinger-Gonzales E."/>
            <person name="Havlak P."/>
            <person name="Hellsten U."/>
            <person name="Kuo D.H."/>
            <person name="Larsson T."/>
            <person name="Lv J."/>
            <person name="Arendt D."/>
            <person name="Savage R."/>
            <person name="Osoegawa K."/>
            <person name="de Jong P."/>
            <person name="Grimwood J."/>
            <person name="Chapman J.A."/>
            <person name="Shapiro H."/>
            <person name="Aerts A."/>
            <person name="Otillar R.P."/>
            <person name="Terry A.Y."/>
            <person name="Boore J.L."/>
            <person name="Grigoriev I.V."/>
            <person name="Lindberg D.R."/>
            <person name="Seaver E.C."/>
            <person name="Weisblat D.A."/>
            <person name="Putnam N.H."/>
            <person name="Rokhsar D.S."/>
        </authorList>
    </citation>
    <scope>NUCLEOTIDE SEQUENCE</scope>
</reference>
<dbReference type="PANTHER" id="PTHR15561:SF0">
    <property type="entry name" value="DNA-DIRECTED RNA POLYMERASE III SUBUNIT RPC9"/>
    <property type="match status" value="1"/>
</dbReference>
<evidence type="ECO:0000256" key="7">
    <source>
        <dbReference type="ARBA" id="ARBA00023136"/>
    </source>
</evidence>
<protein>
    <recommendedName>
        <fullName evidence="4">DNA-directed RNA polymerase III subunit RPC9</fullName>
    </recommendedName>
    <alternativeName>
        <fullName evidence="13">DNA-directed RNA polymerase III subunit rpc9</fullName>
    </alternativeName>
</protein>
<evidence type="ECO:0000256" key="13">
    <source>
        <dbReference type="ARBA" id="ARBA00073026"/>
    </source>
</evidence>
<evidence type="ECO:0000256" key="2">
    <source>
        <dbReference type="ARBA" id="ARBA00004413"/>
    </source>
</evidence>
<keyword evidence="8" id="KW-0804">Transcription</keyword>
<keyword evidence="6" id="KW-0240">DNA-directed RNA polymerase</keyword>
<evidence type="ECO:0000256" key="3">
    <source>
        <dbReference type="ARBA" id="ARBA00006898"/>
    </source>
</evidence>
<comment type="subunit">
    <text evidence="11">Component of the RNA polymerase III complex consisting of 17 subunits: a ten-subunit horseshoe-shaped catalytic core composed of POLR3A/RPC1, POLR3B/RPC2, POLR1C/RPAC1, POLR1D/RPAC2, POLR3K/RPC10, POLR2E/RPABC1, POLR2F/RPABC2, POLR2H/RPABC3, POLR2K/RPABC4 and POLR2L/RPABC5; a mobile stalk composed of two subunits POLR3H/RPC8 and CRCP/RPC9, protruding from the core and functioning primarily in transcription initiation; and additional subunits homologous to general transcription factors of the RNA polymerase II machinery, POLR3C/RPC3-POLR3F/RPC6-POLR3G/RPC7 heterotrimer required for transcription initiation and POLR3D/RPC4-POLR3E/RPC5 heterodimer involved in both transcription initiation and termination.</text>
</comment>
<evidence type="ECO:0000256" key="12">
    <source>
        <dbReference type="ARBA" id="ARBA00045808"/>
    </source>
</evidence>
<evidence type="ECO:0000259" key="14">
    <source>
        <dbReference type="SMART" id="SM00657"/>
    </source>
</evidence>
<dbReference type="EMBL" id="AMQM01003497">
    <property type="status" value="NOT_ANNOTATED_CDS"/>
    <property type="molecule type" value="Genomic_DNA"/>
</dbReference>
<sequence length="120" mass="13681">MNIVNPNSVLLSNLEVISFLKDVKEGKNGQFKPGVDQNNLATITYEVLKYFENEPCCLQTSETVHALMNDFKKFKLTKAEKLQLVNTLPRTAVEIQLLVEESEERLTVEEIDQLIKIIAE</sequence>
<evidence type="ECO:0000313" key="15">
    <source>
        <dbReference type="EMBL" id="ESO07708.1"/>
    </source>
</evidence>
<dbReference type="GO" id="GO:0005666">
    <property type="term" value="C:RNA polymerase III complex"/>
    <property type="evidence" value="ECO:0000318"/>
    <property type="project" value="GO_Central"/>
</dbReference>
<dbReference type="InParanoid" id="T1EJS3"/>
<dbReference type="STRING" id="6412.T1EJS3"/>
<accession>T1EJS3</accession>
<dbReference type="GO" id="GO:0005886">
    <property type="term" value="C:plasma membrane"/>
    <property type="evidence" value="ECO:0007669"/>
    <property type="project" value="UniProtKB-SubCell"/>
</dbReference>